<protein>
    <submittedName>
        <fullName evidence="2">Uncharacterized protein</fullName>
    </submittedName>
</protein>
<sequence>MTSAAPGDEHRPLSAGATALAPQPASRPSSARRPRADRAGAAPAEPAER</sequence>
<name>A0A937RNE3_9ACTN</name>
<dbReference type="Proteomes" id="UP000604475">
    <property type="component" value="Unassembled WGS sequence"/>
</dbReference>
<comment type="caution">
    <text evidence="2">The sequence shown here is derived from an EMBL/GenBank/DDBJ whole genome shotgun (WGS) entry which is preliminary data.</text>
</comment>
<evidence type="ECO:0000256" key="1">
    <source>
        <dbReference type="SAM" id="MobiDB-lite"/>
    </source>
</evidence>
<accession>A0A937RNE3</accession>
<feature type="compositionally biased region" description="Low complexity" evidence="1">
    <location>
        <begin position="19"/>
        <end position="29"/>
    </location>
</feature>
<feature type="non-terminal residue" evidence="2">
    <location>
        <position position="49"/>
    </location>
</feature>
<evidence type="ECO:0000313" key="3">
    <source>
        <dbReference type="Proteomes" id="UP000604475"/>
    </source>
</evidence>
<evidence type="ECO:0000313" key="2">
    <source>
        <dbReference type="EMBL" id="MBL7633702.1"/>
    </source>
</evidence>
<dbReference type="AlphaFoldDB" id="A0A937RNE3"/>
<feature type="compositionally biased region" description="Low complexity" evidence="1">
    <location>
        <begin position="39"/>
        <end position="49"/>
    </location>
</feature>
<reference evidence="2" key="1">
    <citation type="submission" date="2020-12" db="EMBL/GenBank/DDBJ databases">
        <title>Genomic characterization of non-nitrogen-fixing Frankia strains.</title>
        <authorList>
            <person name="Carlos-Shanley C."/>
            <person name="Guerra T."/>
            <person name="Hahn D."/>
        </authorList>
    </citation>
    <scope>NUCLEOTIDE SEQUENCE</scope>
    <source>
        <strain evidence="2">CN6</strain>
    </source>
</reference>
<proteinExistence type="predicted"/>
<organism evidence="2 3">
    <name type="scientific">Frankia nepalensis</name>
    <dbReference type="NCBI Taxonomy" id="1836974"/>
    <lineage>
        <taxon>Bacteria</taxon>
        <taxon>Bacillati</taxon>
        <taxon>Actinomycetota</taxon>
        <taxon>Actinomycetes</taxon>
        <taxon>Frankiales</taxon>
        <taxon>Frankiaceae</taxon>
        <taxon>Frankia</taxon>
    </lineage>
</organism>
<dbReference type="EMBL" id="JAEACQ010000394">
    <property type="protein sequence ID" value="MBL7633702.1"/>
    <property type="molecule type" value="Genomic_DNA"/>
</dbReference>
<gene>
    <name evidence="2" type="ORF">I7412_42455</name>
</gene>
<feature type="region of interest" description="Disordered" evidence="1">
    <location>
        <begin position="1"/>
        <end position="49"/>
    </location>
</feature>
<keyword evidence="3" id="KW-1185">Reference proteome</keyword>